<evidence type="ECO:0000313" key="3">
    <source>
        <dbReference type="Proteomes" id="UP001218579"/>
    </source>
</evidence>
<dbReference type="Gene3D" id="2.40.160.170">
    <property type="match status" value="1"/>
</dbReference>
<proteinExistence type="predicted"/>
<keyword evidence="1" id="KW-0732">Signal</keyword>
<feature type="chain" id="PRO_5046626178" description="Outer membrane protein beta-barrel domain-containing protein" evidence="1">
    <location>
        <begin position="23"/>
        <end position="216"/>
    </location>
</feature>
<dbReference type="EMBL" id="JAQQKV010000001">
    <property type="protein sequence ID" value="MDC7675295.1"/>
    <property type="molecule type" value="Genomic_DNA"/>
</dbReference>
<feature type="signal peptide" evidence="1">
    <location>
        <begin position="1"/>
        <end position="22"/>
    </location>
</feature>
<gene>
    <name evidence="2" type="ORF">PQU98_04085</name>
</gene>
<keyword evidence="3" id="KW-1185">Reference proteome</keyword>
<reference evidence="2 3" key="1">
    <citation type="submission" date="2023-01" db="EMBL/GenBank/DDBJ databases">
        <title>Novel species of the genus Asticcacaulis isolated from rivers.</title>
        <authorList>
            <person name="Lu H."/>
        </authorList>
    </citation>
    <scope>NUCLEOTIDE SEQUENCE [LARGE SCALE GENOMIC DNA]</scope>
    <source>
        <strain evidence="2 3">LKC15W</strain>
    </source>
</reference>
<dbReference type="RefSeq" id="WP_272743607.1">
    <property type="nucleotide sequence ID" value="NZ_JAQQKV010000001.1"/>
</dbReference>
<sequence>MNLKILATTVAVMSVAPIAAQAVELDYVGARVSTLGLGAEVGVEVNPLITVRGIINKFDYSYDDTLDGVKYEGDLKLGSVGAQVDLKVFPGFYVTGGYYANDNKLDLRGTPTGNTEIGDTTFTPSQIGTITQNTKFSKGVPYLGLGVRQGIGPVELNLEAGAFMQGAAKVSLASNGSLASDPTFMSELAKEQSRLEDELDDFKVYPALNVGLRMKF</sequence>
<accession>A0ABT5HGN1</accession>
<comment type="caution">
    <text evidence="2">The sequence shown here is derived from an EMBL/GenBank/DDBJ whole genome shotgun (WGS) entry which is preliminary data.</text>
</comment>
<name>A0ABT5HGN1_9CAUL</name>
<evidence type="ECO:0000256" key="1">
    <source>
        <dbReference type="SAM" id="SignalP"/>
    </source>
</evidence>
<organism evidence="2 3">
    <name type="scientific">Asticcacaulis machinosus</name>
    <dbReference type="NCBI Taxonomy" id="2984211"/>
    <lineage>
        <taxon>Bacteria</taxon>
        <taxon>Pseudomonadati</taxon>
        <taxon>Pseudomonadota</taxon>
        <taxon>Alphaproteobacteria</taxon>
        <taxon>Caulobacterales</taxon>
        <taxon>Caulobacteraceae</taxon>
        <taxon>Asticcacaulis</taxon>
    </lineage>
</organism>
<evidence type="ECO:0008006" key="4">
    <source>
        <dbReference type="Google" id="ProtNLM"/>
    </source>
</evidence>
<evidence type="ECO:0000313" key="2">
    <source>
        <dbReference type="EMBL" id="MDC7675295.1"/>
    </source>
</evidence>
<protein>
    <recommendedName>
        <fullName evidence="4">Outer membrane protein beta-barrel domain-containing protein</fullName>
    </recommendedName>
</protein>
<dbReference type="Proteomes" id="UP001218579">
    <property type="component" value="Unassembled WGS sequence"/>
</dbReference>